<feature type="transmembrane region" description="Helical" evidence="2">
    <location>
        <begin position="29"/>
        <end position="54"/>
    </location>
</feature>
<dbReference type="AlphaFoldDB" id="A0A8J6A708"/>
<evidence type="ECO:0000313" key="5">
    <source>
        <dbReference type="Proteomes" id="UP000700334"/>
    </source>
</evidence>
<dbReference type="OrthoDB" id="8770254at2759"/>
<dbReference type="EMBL" id="JAGFMF010012160">
    <property type="protein sequence ID" value="KAG8506404.1"/>
    <property type="molecule type" value="Genomic_DNA"/>
</dbReference>
<keyword evidence="5" id="KW-1185">Reference proteome</keyword>
<evidence type="ECO:0000256" key="1">
    <source>
        <dbReference type="ARBA" id="ARBA00023157"/>
    </source>
</evidence>
<proteinExistence type="predicted"/>
<gene>
    <name evidence="4" type="ORF">J0S82_010321</name>
</gene>
<evidence type="ECO:0000259" key="3">
    <source>
        <dbReference type="PROSITE" id="PS50869"/>
    </source>
</evidence>
<dbReference type="Proteomes" id="UP000700334">
    <property type="component" value="Unassembled WGS sequence"/>
</dbReference>
<dbReference type="Pfam" id="PF04089">
    <property type="entry name" value="BRICHOS"/>
    <property type="match status" value="1"/>
</dbReference>
<dbReference type="InterPro" id="IPR007084">
    <property type="entry name" value="BRICHOS_dom"/>
</dbReference>
<keyword evidence="2" id="KW-0472">Membrane</keyword>
<comment type="caution">
    <text evidence="4">The sequence shown here is derived from an EMBL/GenBank/DDBJ whole genome shotgun (WGS) entry which is preliminary data.</text>
</comment>
<evidence type="ECO:0000256" key="2">
    <source>
        <dbReference type="SAM" id="Phobius"/>
    </source>
</evidence>
<keyword evidence="2" id="KW-0812">Transmembrane</keyword>
<keyword evidence="2" id="KW-1133">Transmembrane helix</keyword>
<dbReference type="SMART" id="SM01039">
    <property type="entry name" value="BRICHOS"/>
    <property type="match status" value="1"/>
</dbReference>
<feature type="domain" description="BRICHOS" evidence="3">
    <location>
        <begin position="97"/>
        <end position="192"/>
    </location>
</feature>
<dbReference type="PROSITE" id="PS50869">
    <property type="entry name" value="BRICHOS"/>
    <property type="match status" value="1"/>
</dbReference>
<feature type="transmembrane region" description="Helical" evidence="2">
    <location>
        <begin position="203"/>
        <end position="225"/>
    </location>
</feature>
<evidence type="ECO:0000313" key="4">
    <source>
        <dbReference type="EMBL" id="KAG8506404.1"/>
    </source>
</evidence>
<dbReference type="PANTHER" id="PTHR16483">
    <property type="entry name" value="GASTROKINE 1"/>
    <property type="match status" value="1"/>
</dbReference>
<dbReference type="InterPro" id="IPR051772">
    <property type="entry name" value="Gastrokine"/>
</dbReference>
<sequence>MEQGSCRAEGPGPTPVGVETRPCPGGCGAWGLLLLLLLALAASGAVAGGLLGFLHGPPKPLPPLLHLTPPRPRGPRSSQTAQVDVVQNTVTLRVTPAQSNRSWAVLLDGQSGWVCYRPPEHRACFLRPMGPRDHEALRLLVNGSRAQKSPSPSQDPHDAQELLAVLRSREVDPTQVGAPVQRLCVETPIYWVRHAGGPRKQRLIYLCVDICFPSSVCVSVCFYYLPD</sequence>
<accession>A0A8J6A708</accession>
<name>A0A8J6A708_GALPY</name>
<organism evidence="4 5">
    <name type="scientific">Galemys pyrenaicus</name>
    <name type="common">Iberian desman</name>
    <name type="synonym">Pyrenean desman</name>
    <dbReference type="NCBI Taxonomy" id="202257"/>
    <lineage>
        <taxon>Eukaryota</taxon>
        <taxon>Metazoa</taxon>
        <taxon>Chordata</taxon>
        <taxon>Craniata</taxon>
        <taxon>Vertebrata</taxon>
        <taxon>Euteleostomi</taxon>
        <taxon>Mammalia</taxon>
        <taxon>Eutheria</taxon>
        <taxon>Laurasiatheria</taxon>
        <taxon>Eulipotyphla</taxon>
        <taxon>Talpidae</taxon>
        <taxon>Galemys</taxon>
    </lineage>
</organism>
<keyword evidence="1" id="KW-1015">Disulfide bond</keyword>
<dbReference type="Gene3D" id="3.30.390.150">
    <property type="match status" value="1"/>
</dbReference>
<reference evidence="4" key="1">
    <citation type="journal article" date="2021" name="Evol. Appl.">
        <title>The genome of the Pyrenean desman and the effects of bottlenecks and inbreeding on the genomic landscape of an endangered species.</title>
        <authorList>
            <person name="Escoda L."/>
            <person name="Castresana J."/>
        </authorList>
    </citation>
    <scope>NUCLEOTIDE SEQUENCE</scope>
    <source>
        <strain evidence="4">IBE-C5619</strain>
    </source>
</reference>
<protein>
    <submittedName>
        <fullName evidence="4">BRICHOS domain-containing protein 5</fullName>
    </submittedName>
</protein>
<dbReference type="FunFam" id="3.30.390.150:FF:000002">
    <property type="entry name" value="BRICHOS domain containing 5"/>
    <property type="match status" value="1"/>
</dbReference>